<dbReference type="EMBL" id="QGGO01000055">
    <property type="protein sequence ID" value="PWK15758.1"/>
    <property type="molecule type" value="Genomic_DNA"/>
</dbReference>
<dbReference type="Proteomes" id="UP000245489">
    <property type="component" value="Unassembled WGS sequence"/>
</dbReference>
<organism evidence="2 3">
    <name type="scientific">Arcicella aurantiaca</name>
    <dbReference type="NCBI Taxonomy" id="591202"/>
    <lineage>
        <taxon>Bacteria</taxon>
        <taxon>Pseudomonadati</taxon>
        <taxon>Bacteroidota</taxon>
        <taxon>Cytophagia</taxon>
        <taxon>Cytophagales</taxon>
        <taxon>Flectobacillaceae</taxon>
        <taxon>Arcicella</taxon>
    </lineage>
</organism>
<protein>
    <submittedName>
        <fullName evidence="2">Uncharacterized protein</fullName>
    </submittedName>
</protein>
<evidence type="ECO:0000313" key="2">
    <source>
        <dbReference type="EMBL" id="PWK15758.1"/>
    </source>
</evidence>
<sequence>MNKNSVKQILLFIAFGCPILIYGIYEIFFGVDSRAKTYFQNANLNFSGKVSHTKKISHGAGYICLDLDSTTMKHYNPSDTLSKYFCIIDNNKAILVIDGVSTFEIGDVFVIKNDSSFHYDKKKNILKWKSKLILVDWIDSPKSLDMCN</sequence>
<comment type="caution">
    <text evidence="2">The sequence shown here is derived from an EMBL/GenBank/DDBJ whole genome shotgun (WGS) entry which is preliminary data.</text>
</comment>
<feature type="transmembrane region" description="Helical" evidence="1">
    <location>
        <begin position="9"/>
        <end position="31"/>
    </location>
</feature>
<dbReference type="RefSeq" id="WP_109745646.1">
    <property type="nucleotide sequence ID" value="NZ_QGGO01000055.1"/>
</dbReference>
<keyword evidence="1" id="KW-1133">Transmembrane helix</keyword>
<proteinExistence type="predicted"/>
<reference evidence="2 3" key="1">
    <citation type="submission" date="2018-05" db="EMBL/GenBank/DDBJ databases">
        <title>Genomic Encyclopedia of Archaeal and Bacterial Type Strains, Phase II (KMG-II): from individual species to whole genera.</title>
        <authorList>
            <person name="Goeker M."/>
        </authorList>
    </citation>
    <scope>NUCLEOTIDE SEQUENCE [LARGE SCALE GENOMIC DNA]</scope>
    <source>
        <strain evidence="2 3">DSM 22214</strain>
    </source>
</reference>
<evidence type="ECO:0000313" key="3">
    <source>
        <dbReference type="Proteomes" id="UP000245489"/>
    </source>
</evidence>
<keyword evidence="1" id="KW-0812">Transmembrane</keyword>
<accession>A0A316DDQ5</accession>
<keyword evidence="3" id="KW-1185">Reference proteome</keyword>
<keyword evidence="1" id="KW-0472">Membrane</keyword>
<evidence type="ECO:0000256" key="1">
    <source>
        <dbReference type="SAM" id="Phobius"/>
    </source>
</evidence>
<dbReference type="AlphaFoldDB" id="A0A316DDQ5"/>
<gene>
    <name evidence="2" type="ORF">LV89_04958</name>
</gene>
<name>A0A316DDQ5_9BACT</name>